<comment type="caution">
    <text evidence="2">The sequence shown here is derived from an EMBL/GenBank/DDBJ whole genome shotgun (WGS) entry which is preliminary data.</text>
</comment>
<feature type="region of interest" description="Disordered" evidence="1">
    <location>
        <begin position="30"/>
        <end position="51"/>
    </location>
</feature>
<dbReference type="Proteomes" id="UP001190700">
    <property type="component" value="Unassembled WGS sequence"/>
</dbReference>
<dbReference type="AlphaFoldDB" id="A0AAE0FRB1"/>
<accession>A0AAE0FRB1</accession>
<gene>
    <name evidence="2" type="ORF">CYMTET_27495</name>
</gene>
<evidence type="ECO:0000256" key="1">
    <source>
        <dbReference type="SAM" id="MobiDB-lite"/>
    </source>
</evidence>
<keyword evidence="3" id="KW-1185">Reference proteome</keyword>
<feature type="compositionally biased region" description="Basic and acidic residues" evidence="1">
    <location>
        <begin position="30"/>
        <end position="44"/>
    </location>
</feature>
<name>A0AAE0FRB1_9CHLO</name>
<reference evidence="2 3" key="1">
    <citation type="journal article" date="2015" name="Genome Biol. Evol.">
        <title>Comparative Genomics of a Bacterivorous Green Alga Reveals Evolutionary Causalities and Consequences of Phago-Mixotrophic Mode of Nutrition.</title>
        <authorList>
            <person name="Burns J.A."/>
            <person name="Paasch A."/>
            <person name="Narechania A."/>
            <person name="Kim E."/>
        </authorList>
    </citation>
    <scope>NUCLEOTIDE SEQUENCE [LARGE SCALE GENOMIC DNA]</scope>
    <source>
        <strain evidence="2 3">PLY_AMNH</strain>
    </source>
</reference>
<feature type="region of interest" description="Disordered" evidence="1">
    <location>
        <begin position="119"/>
        <end position="154"/>
    </location>
</feature>
<evidence type="ECO:0000313" key="2">
    <source>
        <dbReference type="EMBL" id="KAK3263721.1"/>
    </source>
</evidence>
<evidence type="ECO:0000313" key="3">
    <source>
        <dbReference type="Proteomes" id="UP001190700"/>
    </source>
</evidence>
<sequence length="231" mass="25338">MPEAWCSLYRVHQYRERQAAVTPAEVRQDLFGEQQERHKSREATELGADVPVAAVEDEPLVRDSSPEVDDIDLTQQLARANDPQQVDPAVSDAAGDGDSMTQCLAKNKDTDTLAALNSHPLQQDMGSDEDQPEEDMRSHPLMDDDDSEDEGDEKLEADVGRCKRIMCGGGVLWTAHLAAAHDEDGALLLVFYAHLRGKRVKVLADSGASDNFVPEESAEAPLVRRDEEACG</sequence>
<feature type="compositionally biased region" description="Acidic residues" evidence="1">
    <location>
        <begin position="143"/>
        <end position="153"/>
    </location>
</feature>
<proteinExistence type="predicted"/>
<protein>
    <submittedName>
        <fullName evidence="2">Uncharacterized protein</fullName>
    </submittedName>
</protein>
<feature type="region of interest" description="Disordered" evidence="1">
    <location>
        <begin position="77"/>
        <end position="103"/>
    </location>
</feature>
<organism evidence="2 3">
    <name type="scientific">Cymbomonas tetramitiformis</name>
    <dbReference type="NCBI Taxonomy" id="36881"/>
    <lineage>
        <taxon>Eukaryota</taxon>
        <taxon>Viridiplantae</taxon>
        <taxon>Chlorophyta</taxon>
        <taxon>Pyramimonadophyceae</taxon>
        <taxon>Pyramimonadales</taxon>
        <taxon>Pyramimonadaceae</taxon>
        <taxon>Cymbomonas</taxon>
    </lineage>
</organism>
<dbReference type="EMBL" id="LGRX02015114">
    <property type="protein sequence ID" value="KAK3263721.1"/>
    <property type="molecule type" value="Genomic_DNA"/>
</dbReference>